<feature type="domain" description="AB hydrolase-1" evidence="1">
    <location>
        <begin position="31"/>
        <end position="175"/>
    </location>
</feature>
<dbReference type="PANTHER" id="PTHR43433:SF1">
    <property type="entry name" value="BLL5160 PROTEIN"/>
    <property type="match status" value="1"/>
</dbReference>
<dbReference type="Proteomes" id="UP000553948">
    <property type="component" value="Unassembled WGS sequence"/>
</dbReference>
<organism evidence="2 3">
    <name type="scientific">Pseudomonas putida</name>
    <name type="common">Arthrobacter siderocapsulatus</name>
    <dbReference type="NCBI Taxonomy" id="303"/>
    <lineage>
        <taxon>Bacteria</taxon>
        <taxon>Pseudomonadati</taxon>
        <taxon>Pseudomonadota</taxon>
        <taxon>Gammaproteobacteria</taxon>
        <taxon>Pseudomonadales</taxon>
        <taxon>Pseudomonadaceae</taxon>
        <taxon>Pseudomonas</taxon>
    </lineage>
</organism>
<dbReference type="InterPro" id="IPR050471">
    <property type="entry name" value="AB_hydrolase"/>
</dbReference>
<proteinExistence type="predicted"/>
<dbReference type="AlphaFoldDB" id="A0A7W2KYA6"/>
<dbReference type="Gene3D" id="3.40.50.1820">
    <property type="entry name" value="alpha/beta hydrolase"/>
    <property type="match status" value="1"/>
</dbReference>
<evidence type="ECO:0000313" key="2">
    <source>
        <dbReference type="EMBL" id="MBA6115008.1"/>
    </source>
</evidence>
<sequence>MTVFNHQDGEYVQIDGARIYYEQQGNECGFPLVFLHGGLGNIETFNSLTPHLGKNYRLIGVDSRGQGKSTLGTSLLTYKRIQQDVEAVVRHLGVVGANVIGHSDGGIAALRSAATGQSWINKLVTIGAHWALPPDDPTRKMYAGLTAARWRGLFPQEVDRYLALNPEPDFDRLIAAVQKLWLDESEEAYPGETVGAISADVLIVRGDDDRLVSRANSMELAERVPGAKLLNIPFADHSVQESQPKWLLCVLDEFLKS</sequence>
<dbReference type="Pfam" id="PF00561">
    <property type="entry name" value="Abhydrolase_1"/>
    <property type="match status" value="1"/>
</dbReference>
<evidence type="ECO:0000259" key="1">
    <source>
        <dbReference type="Pfam" id="PF00561"/>
    </source>
</evidence>
<dbReference type="InterPro" id="IPR029058">
    <property type="entry name" value="AB_hydrolase_fold"/>
</dbReference>
<dbReference type="PANTHER" id="PTHR43433">
    <property type="entry name" value="HYDROLASE, ALPHA/BETA FOLD FAMILY PROTEIN"/>
    <property type="match status" value="1"/>
</dbReference>
<dbReference type="EMBL" id="JACGDG010000003">
    <property type="protein sequence ID" value="MBA6115008.1"/>
    <property type="molecule type" value="Genomic_DNA"/>
</dbReference>
<dbReference type="InterPro" id="IPR000073">
    <property type="entry name" value="AB_hydrolase_1"/>
</dbReference>
<keyword evidence="2" id="KW-0378">Hydrolase</keyword>
<dbReference type="GO" id="GO:0016787">
    <property type="term" value="F:hydrolase activity"/>
    <property type="evidence" value="ECO:0007669"/>
    <property type="project" value="UniProtKB-KW"/>
</dbReference>
<accession>A0A7W2KYA6</accession>
<protein>
    <submittedName>
        <fullName evidence="2">Alpha/beta hydrolase</fullName>
    </submittedName>
</protein>
<reference evidence="2 3" key="1">
    <citation type="submission" date="2020-07" db="EMBL/GenBank/DDBJ databases">
        <title>Diversity of carbapenemase encoding genes among Pseudomonas putida group clinical isolates in a tertiary Brazilian hospital.</title>
        <authorList>
            <person name="Alberto-Lei F."/>
            <person name="Nodari C.S."/>
            <person name="Streling A.P."/>
            <person name="Paulino J.T."/>
            <person name="Bessa-Neto F.O."/>
            <person name="Cayo R."/>
            <person name="Gales A.C."/>
        </authorList>
    </citation>
    <scope>NUCLEOTIDE SEQUENCE [LARGE SCALE GENOMIC DNA]</scope>
    <source>
        <strain evidence="2 3">12464</strain>
    </source>
</reference>
<dbReference type="SUPFAM" id="SSF53474">
    <property type="entry name" value="alpha/beta-Hydrolases"/>
    <property type="match status" value="1"/>
</dbReference>
<comment type="caution">
    <text evidence="2">The sequence shown here is derived from an EMBL/GenBank/DDBJ whole genome shotgun (WGS) entry which is preliminary data.</text>
</comment>
<dbReference type="RefSeq" id="WP_176515198.1">
    <property type="nucleotide sequence ID" value="NZ_CP060529.1"/>
</dbReference>
<evidence type="ECO:0000313" key="3">
    <source>
        <dbReference type="Proteomes" id="UP000553948"/>
    </source>
</evidence>
<name>A0A7W2KYA6_PSEPU</name>
<gene>
    <name evidence="2" type="ORF">H4C47_04600</name>
</gene>